<evidence type="ECO:0000256" key="1">
    <source>
        <dbReference type="ARBA" id="ARBA00002954"/>
    </source>
</evidence>
<dbReference type="GO" id="GO:0016787">
    <property type="term" value="F:hydrolase activity"/>
    <property type="evidence" value="ECO:0007669"/>
    <property type="project" value="UniProtKB-KW"/>
</dbReference>
<dbReference type="Gene3D" id="2.10.70.40">
    <property type="entry name" value="peptidoglycan hydrolase"/>
    <property type="match status" value="1"/>
</dbReference>
<dbReference type="PRINTS" id="PR01002">
    <property type="entry name" value="FLGFLGJ"/>
</dbReference>
<name>A0ABX7MC78_9RHOO</name>
<feature type="domain" description="Mannosyl-glycoprotein endo-beta-N-acetylglucosamidase-like" evidence="11">
    <location>
        <begin position="140"/>
        <end position="300"/>
    </location>
</feature>
<dbReference type="Pfam" id="PF01832">
    <property type="entry name" value="Glucosaminidase"/>
    <property type="match status" value="1"/>
</dbReference>
<dbReference type="Pfam" id="PF10135">
    <property type="entry name" value="Rod-binding"/>
    <property type="match status" value="1"/>
</dbReference>
<evidence type="ECO:0000256" key="8">
    <source>
        <dbReference type="ARBA" id="ARBA00023295"/>
    </source>
</evidence>
<evidence type="ECO:0000313" key="12">
    <source>
        <dbReference type="EMBL" id="QSI78753.1"/>
    </source>
</evidence>
<evidence type="ECO:0000259" key="11">
    <source>
        <dbReference type="SMART" id="SM00047"/>
    </source>
</evidence>
<evidence type="ECO:0000256" key="2">
    <source>
        <dbReference type="ARBA" id="ARBA00004418"/>
    </source>
</evidence>
<sequence>MAAPVQDSIFDTRRLADLKRLSSERSPESIKAVAQQFEALFVQMIMKQMRESTTFGGPSFDGETAQFYRGMADQQLALNLSKGRGIGLARAIERQMGANMGIDTGLSNDIPAPPARAVLPGAVAAKSAAMPANGQNSPAANTAGNTSSGFVDKIWSHAQAAAKALGVPAQFVVGHAALETGWGKGEITRANGAPSYNLFNIKAGADWKGDTVEASTIEYMGGVPTRRTERFRAYASYDEAFRDYARLLTANPRYAQVSGQADAAGFAQALTRGGYATDPMYADKLTRIIGGNTLRTALSSDSL</sequence>
<dbReference type="InterPro" id="IPR013377">
    <property type="entry name" value="FlgJ"/>
</dbReference>
<evidence type="ECO:0000256" key="3">
    <source>
        <dbReference type="ARBA" id="ARBA00006880"/>
    </source>
</evidence>
<comment type="similarity">
    <text evidence="4">In the C-terminal section; belongs to the glycosyl hydrolase 73 family.</text>
</comment>
<evidence type="ECO:0000256" key="9">
    <source>
        <dbReference type="ARBA" id="ARBA00023316"/>
    </source>
</evidence>
<gene>
    <name evidence="12" type="primary">flgJ</name>
    <name evidence="12" type="ORF">JY500_09175</name>
</gene>
<protein>
    <recommendedName>
        <fullName evidence="5">Peptidoglycan hydrolase FlgJ</fullName>
    </recommendedName>
    <alternativeName>
        <fullName evidence="10">Muramidase FlgJ</fullName>
    </alternativeName>
</protein>
<proteinExistence type="inferred from homology"/>
<comment type="function">
    <text evidence="1">Flagellum-specific muramidase which hydrolyzes the peptidoglycan layer to assemble the rod structure in the periplasmic space.</text>
</comment>
<dbReference type="InterPro" id="IPR019301">
    <property type="entry name" value="Flagellar_prot_FlgJ_N"/>
</dbReference>
<dbReference type="PANTHER" id="PTHR33308:SF9">
    <property type="entry name" value="PEPTIDOGLYCAN HYDROLASE FLGJ"/>
    <property type="match status" value="1"/>
</dbReference>
<dbReference type="RefSeq" id="WP_206256134.1">
    <property type="nucleotide sequence ID" value="NZ_CP071060.1"/>
</dbReference>
<evidence type="ECO:0000313" key="13">
    <source>
        <dbReference type="Proteomes" id="UP000663570"/>
    </source>
</evidence>
<keyword evidence="8" id="KW-0326">Glycosidase</keyword>
<dbReference type="InterPro" id="IPR051056">
    <property type="entry name" value="Glycosyl_Hydrolase_73"/>
</dbReference>
<dbReference type="Proteomes" id="UP000663570">
    <property type="component" value="Chromosome"/>
</dbReference>
<evidence type="ECO:0000256" key="4">
    <source>
        <dbReference type="ARBA" id="ARBA00007974"/>
    </source>
</evidence>
<keyword evidence="12" id="KW-0282">Flagellum</keyword>
<reference evidence="12 13" key="1">
    <citation type="submission" date="2021-02" db="EMBL/GenBank/DDBJ databases">
        <title>Niveibacterium changnyeongensis HC41.</title>
        <authorList>
            <person name="Kang M."/>
        </authorList>
    </citation>
    <scope>NUCLEOTIDE SEQUENCE [LARGE SCALE GENOMIC DNA]</scope>
    <source>
        <strain evidence="12 13">HC41</strain>
    </source>
</reference>
<dbReference type="PANTHER" id="PTHR33308">
    <property type="entry name" value="PEPTIDOGLYCAN HYDROLASE FLGJ"/>
    <property type="match status" value="1"/>
</dbReference>
<accession>A0ABX7MC78</accession>
<evidence type="ECO:0000256" key="5">
    <source>
        <dbReference type="ARBA" id="ARBA00013433"/>
    </source>
</evidence>
<keyword evidence="6" id="KW-0574">Periplasm</keyword>
<evidence type="ECO:0000256" key="6">
    <source>
        <dbReference type="ARBA" id="ARBA00022764"/>
    </source>
</evidence>
<dbReference type="NCBIfam" id="TIGR02541">
    <property type="entry name" value="flagell_FlgJ"/>
    <property type="match status" value="1"/>
</dbReference>
<keyword evidence="7 12" id="KW-0378">Hydrolase</keyword>
<keyword evidence="12" id="KW-0969">Cilium</keyword>
<keyword evidence="12" id="KW-0966">Cell projection</keyword>
<dbReference type="Gene3D" id="1.10.530.10">
    <property type="match status" value="2"/>
</dbReference>
<dbReference type="SMART" id="SM00047">
    <property type="entry name" value="LYZ2"/>
    <property type="match status" value="1"/>
</dbReference>
<evidence type="ECO:0000256" key="7">
    <source>
        <dbReference type="ARBA" id="ARBA00022801"/>
    </source>
</evidence>
<dbReference type="EMBL" id="CP071060">
    <property type="protein sequence ID" value="QSI78753.1"/>
    <property type="molecule type" value="Genomic_DNA"/>
</dbReference>
<organism evidence="12 13">
    <name type="scientific">Niveibacterium microcysteis</name>
    <dbReference type="NCBI Taxonomy" id="2811415"/>
    <lineage>
        <taxon>Bacteria</taxon>
        <taxon>Pseudomonadati</taxon>
        <taxon>Pseudomonadota</taxon>
        <taxon>Betaproteobacteria</taxon>
        <taxon>Rhodocyclales</taxon>
        <taxon>Rhodocyclaceae</taxon>
        <taxon>Niveibacterium</taxon>
    </lineage>
</organism>
<dbReference type="InterPro" id="IPR002901">
    <property type="entry name" value="MGlyc_endo_b_GlcNAc-like_dom"/>
</dbReference>
<keyword evidence="9" id="KW-0961">Cell wall biogenesis/degradation</keyword>
<keyword evidence="13" id="KW-1185">Reference proteome</keyword>
<evidence type="ECO:0000256" key="10">
    <source>
        <dbReference type="ARBA" id="ARBA00030835"/>
    </source>
</evidence>
<comment type="similarity">
    <text evidence="3">In the N-terminal section; belongs to the FlgJ family.</text>
</comment>
<comment type="subcellular location">
    <subcellularLocation>
        <location evidence="2">Periplasm</location>
    </subcellularLocation>
</comment>